<sequence>MGTHKSWCVARVLVPHDRLPSKMPHHMIYNIAIISRSGNSRNIHDHQQTCLILVELSALISLVGRTMLLLSCGYRSRSIGSTIVAVGTPTTLGEAVIHHDQSEESINHMSFPYWPTNIHTYKVRMFYVDHITDPDTGLALMILVDCILEGSKNRGIETGGENEREREIKDDVIEIKEHNGLVTRFFEPIWVCLVIARDKFCVDRVGVGRPSCGLALAPVAICWKNGLLQRSSVSSPFPTYRAVI</sequence>
<organism evidence="1 2">
    <name type="scientific">Stephania japonica</name>
    <dbReference type="NCBI Taxonomy" id="461633"/>
    <lineage>
        <taxon>Eukaryota</taxon>
        <taxon>Viridiplantae</taxon>
        <taxon>Streptophyta</taxon>
        <taxon>Embryophyta</taxon>
        <taxon>Tracheophyta</taxon>
        <taxon>Spermatophyta</taxon>
        <taxon>Magnoliopsida</taxon>
        <taxon>Ranunculales</taxon>
        <taxon>Menispermaceae</taxon>
        <taxon>Menispermoideae</taxon>
        <taxon>Cissampelideae</taxon>
        <taxon>Stephania</taxon>
    </lineage>
</organism>
<evidence type="ECO:0000313" key="2">
    <source>
        <dbReference type="Proteomes" id="UP001417504"/>
    </source>
</evidence>
<proteinExistence type="predicted"/>
<gene>
    <name evidence="1" type="ORF">Sjap_012664</name>
</gene>
<accession>A0AAP0IYE5</accession>
<name>A0AAP0IYE5_9MAGN</name>
<protein>
    <submittedName>
        <fullName evidence="1">Uncharacterized protein</fullName>
    </submittedName>
</protein>
<evidence type="ECO:0000313" key="1">
    <source>
        <dbReference type="EMBL" id="KAK9123062.1"/>
    </source>
</evidence>
<dbReference type="Proteomes" id="UP001417504">
    <property type="component" value="Unassembled WGS sequence"/>
</dbReference>
<comment type="caution">
    <text evidence="1">The sequence shown here is derived from an EMBL/GenBank/DDBJ whole genome shotgun (WGS) entry which is preliminary data.</text>
</comment>
<keyword evidence="2" id="KW-1185">Reference proteome</keyword>
<reference evidence="1 2" key="1">
    <citation type="submission" date="2024-01" db="EMBL/GenBank/DDBJ databases">
        <title>Genome assemblies of Stephania.</title>
        <authorList>
            <person name="Yang L."/>
        </authorList>
    </citation>
    <scope>NUCLEOTIDE SEQUENCE [LARGE SCALE GENOMIC DNA]</scope>
    <source>
        <strain evidence="1">QJT</strain>
        <tissue evidence="1">Leaf</tissue>
    </source>
</reference>
<dbReference type="AlphaFoldDB" id="A0AAP0IYE5"/>
<dbReference type="EMBL" id="JBBNAE010000005">
    <property type="protein sequence ID" value="KAK9123062.1"/>
    <property type="molecule type" value="Genomic_DNA"/>
</dbReference>